<dbReference type="GO" id="GO:0005778">
    <property type="term" value="C:peroxisomal membrane"/>
    <property type="evidence" value="ECO:0007669"/>
    <property type="project" value="TreeGrafter"/>
</dbReference>
<keyword evidence="6" id="KW-0472">Membrane</keyword>
<dbReference type="OrthoDB" id="2187at2759"/>
<sequence length="1202" mass="122313">MEFIESHGPRRGSHRHERFTIILTSQRNNWVSVPNPLAASLFDYGVIPVVLQLRVLDAAGYPSKQPGHTLHVAWCGDVQPGSGTLGLPSALASVLGLRAGATVALKPVLDVPEATVLTVEPETEDDWEVVEANAGFLEEQVLPQVRVLARGQVFPVWARGGAQVRLRVVSTQPADLVRLVPGCELHVAPRPRILPGGGGGGAGAGAGAGQGLQKGLRQQQQATAVPLTGPPPDQSSYANGWSLRLHTLPVPALRFVDALEAAPAAGAARGEAKAAAPSTLDADEGGARCQAAAAAAVAAATGAAEGPQALPSALRSWLSAQEEGIRRALHGSGASAEPDEGSGRSCGFGEGASDPEVLLPLASGAVVHFRLQARDGSTAATGRGDDGAAAALLAAPPPGDYCLMLHVVRRAHAGSGQPALLSSSMLAGLLDGEAPLLSLGKPGSRATQPGSQHKQPLAVKLGTPVVLPDVSYPAARTAAASLAARPLPLPLPLAALLPVRPQSQGPSEPVGTVRAPPTGALAAATTAPASSARTAAAAPASSAGPEAMAAAGPLALPHLDLDLQHISWLGEQLEGCLRRLLPQIDPWVSAAVARAGLPRCGGVLVTGPPGSGRSPLLSALGDAAERHPWLQAHVLHVRCAQLAGGTPGAATSALASVAAEALSCAPSLILLDDLDLLCPSAADGPEYGMQHPDGAAAAARLADWLSALLDELAEAAAAAAAPGASPPPAVAVVASSRDAAAVHAALRRVGRLDYEVRLPTPGCRGRAAMLASAARQRGVDVEAAQLAAVAGAAEGFEGVDLRLLLDRAVHEALRRQLRQQQQQVLCPPGDDDGRPTPASGAAGGSSPTPPQAGPVAPASAPLQLRLSVTEGDLRSALEGFVPAAFWGVQQAAEAGGRAEGWEDVGGLADVMSSLREALLLPIKYRQLVAAAPLRLRTGALLYGPPGCGKTHVVGAAVAAVSKIAPVRFLAVKGPELLNKYIGASEAAVRDLFARAAAAAPAVLFFDEFDAIAPPRGHDSTGVTDRVVNQLLTELDGVEGLRGVVVLAATSRPDLIDAALLRPGRLDRLLFCGPPDSAQQRLQILRAVSRRLNLDADVDLEHVAARSDGMTAPPQRTDAGETGASVGASSQSGPAPPASGPVIRMRHVLRALAAARPSLPSAEAARLAALYARFRSDREAPAGRAGASGAGPEERQGMRATLA</sequence>
<dbReference type="Pfam" id="PF00004">
    <property type="entry name" value="AAA"/>
    <property type="match status" value="2"/>
</dbReference>
<dbReference type="PROSITE" id="PS00674">
    <property type="entry name" value="AAA"/>
    <property type="match status" value="1"/>
</dbReference>
<feature type="region of interest" description="Disordered" evidence="9">
    <location>
        <begin position="194"/>
        <end position="238"/>
    </location>
</feature>
<evidence type="ECO:0000313" key="12">
    <source>
        <dbReference type="Proteomes" id="UP000075714"/>
    </source>
</evidence>
<dbReference type="InterPro" id="IPR027417">
    <property type="entry name" value="P-loop_NTPase"/>
</dbReference>
<comment type="caution">
    <text evidence="11">The sequence shown here is derived from an EMBL/GenBank/DDBJ whole genome shotgun (WGS) entry which is preliminary data.</text>
</comment>
<reference evidence="12" key="1">
    <citation type="journal article" date="2016" name="Nat. Commun.">
        <title>The Gonium pectorale genome demonstrates co-option of cell cycle regulation during the evolution of multicellularity.</title>
        <authorList>
            <person name="Hanschen E.R."/>
            <person name="Marriage T.N."/>
            <person name="Ferris P.J."/>
            <person name="Hamaji T."/>
            <person name="Toyoda A."/>
            <person name="Fujiyama A."/>
            <person name="Neme R."/>
            <person name="Noguchi H."/>
            <person name="Minakuchi Y."/>
            <person name="Suzuki M."/>
            <person name="Kawai-Toyooka H."/>
            <person name="Smith D.R."/>
            <person name="Sparks H."/>
            <person name="Anderson J."/>
            <person name="Bakaric R."/>
            <person name="Luria V."/>
            <person name="Karger A."/>
            <person name="Kirschner M.W."/>
            <person name="Durand P.M."/>
            <person name="Michod R.E."/>
            <person name="Nozaki H."/>
            <person name="Olson B.J."/>
        </authorList>
    </citation>
    <scope>NUCLEOTIDE SEQUENCE [LARGE SCALE GENOMIC DNA]</scope>
    <source>
        <strain evidence="12">NIES-2863</strain>
    </source>
</reference>
<dbReference type="InterPro" id="IPR050168">
    <property type="entry name" value="AAA_ATPase_domain"/>
</dbReference>
<dbReference type="PANTHER" id="PTHR23077:SF12">
    <property type="entry name" value="PEROXISOMAL ATPASE PEX1"/>
    <property type="match status" value="1"/>
</dbReference>
<evidence type="ECO:0000259" key="10">
    <source>
        <dbReference type="SMART" id="SM00382"/>
    </source>
</evidence>
<dbReference type="InterPro" id="IPR009010">
    <property type="entry name" value="Asp_de-COase-like_dom_sf"/>
</dbReference>
<dbReference type="SUPFAM" id="SSF54585">
    <property type="entry name" value="Cdc48 domain 2-like"/>
    <property type="match status" value="1"/>
</dbReference>
<feature type="region of interest" description="Disordered" evidence="9">
    <location>
        <begin position="1177"/>
        <end position="1202"/>
    </location>
</feature>
<feature type="region of interest" description="Disordered" evidence="9">
    <location>
        <begin position="1104"/>
        <end position="1140"/>
    </location>
</feature>
<dbReference type="Gene3D" id="1.10.8.60">
    <property type="match status" value="2"/>
</dbReference>
<evidence type="ECO:0000256" key="7">
    <source>
        <dbReference type="ARBA" id="ARBA00032509"/>
    </source>
</evidence>
<organism evidence="11 12">
    <name type="scientific">Gonium pectorale</name>
    <name type="common">Green alga</name>
    <dbReference type="NCBI Taxonomy" id="33097"/>
    <lineage>
        <taxon>Eukaryota</taxon>
        <taxon>Viridiplantae</taxon>
        <taxon>Chlorophyta</taxon>
        <taxon>core chlorophytes</taxon>
        <taxon>Chlorophyceae</taxon>
        <taxon>CS clade</taxon>
        <taxon>Chlamydomonadales</taxon>
        <taxon>Volvocaceae</taxon>
        <taxon>Gonium</taxon>
    </lineage>
</organism>
<dbReference type="InterPro" id="IPR003960">
    <property type="entry name" value="ATPase_AAA_CS"/>
</dbReference>
<keyword evidence="3" id="KW-0547">Nucleotide-binding</keyword>
<evidence type="ECO:0000256" key="8">
    <source>
        <dbReference type="ARBA" id="ARBA00034532"/>
    </source>
</evidence>
<name>A0A150H0C7_GONPE</name>
<dbReference type="PANTHER" id="PTHR23077">
    <property type="entry name" value="AAA-FAMILY ATPASE"/>
    <property type="match status" value="1"/>
</dbReference>
<feature type="compositionally biased region" description="Gly residues" evidence="9">
    <location>
        <begin position="195"/>
        <end position="212"/>
    </location>
</feature>
<dbReference type="InterPro" id="IPR003959">
    <property type="entry name" value="ATPase_AAA_core"/>
</dbReference>
<dbReference type="Gene3D" id="3.40.50.300">
    <property type="entry name" value="P-loop containing nucleotide triphosphate hydrolases"/>
    <property type="match status" value="2"/>
</dbReference>
<dbReference type="GO" id="GO:0016887">
    <property type="term" value="F:ATP hydrolysis activity"/>
    <property type="evidence" value="ECO:0007669"/>
    <property type="project" value="InterPro"/>
</dbReference>
<evidence type="ECO:0000256" key="4">
    <source>
        <dbReference type="ARBA" id="ARBA00022801"/>
    </source>
</evidence>
<evidence type="ECO:0000313" key="11">
    <source>
        <dbReference type="EMBL" id="KXZ55626.1"/>
    </source>
</evidence>
<evidence type="ECO:0000256" key="3">
    <source>
        <dbReference type="ARBA" id="ARBA00022741"/>
    </source>
</evidence>
<proteinExistence type="inferred from homology"/>
<dbReference type="STRING" id="33097.A0A150H0C7"/>
<evidence type="ECO:0000256" key="2">
    <source>
        <dbReference type="ARBA" id="ARBA00006914"/>
    </source>
</evidence>
<dbReference type="SUPFAM" id="SSF50692">
    <property type="entry name" value="ADC-like"/>
    <property type="match status" value="1"/>
</dbReference>
<gene>
    <name evidence="11" type="ORF">GPECTOR_2g1176</name>
</gene>
<protein>
    <recommendedName>
        <fullName evidence="8">Peroxisomal ATPase PEX1</fullName>
    </recommendedName>
    <alternativeName>
        <fullName evidence="7">Peroxin-1</fullName>
    </alternativeName>
</protein>
<evidence type="ECO:0000256" key="6">
    <source>
        <dbReference type="ARBA" id="ARBA00023136"/>
    </source>
</evidence>
<feature type="compositionally biased region" description="Low complexity" evidence="9">
    <location>
        <begin position="1122"/>
        <end position="1132"/>
    </location>
</feature>
<evidence type="ECO:0000256" key="5">
    <source>
        <dbReference type="ARBA" id="ARBA00022840"/>
    </source>
</evidence>
<dbReference type="AlphaFoldDB" id="A0A150H0C7"/>
<dbReference type="Gene3D" id="3.10.330.10">
    <property type="match status" value="1"/>
</dbReference>
<feature type="region of interest" description="Disordered" evidence="9">
    <location>
        <begin position="820"/>
        <end position="858"/>
    </location>
</feature>
<feature type="domain" description="AAA+ ATPase" evidence="10">
    <location>
        <begin position="935"/>
        <end position="1075"/>
    </location>
</feature>
<dbReference type="SUPFAM" id="SSF52540">
    <property type="entry name" value="P-loop containing nucleoside triphosphate hydrolases"/>
    <property type="match status" value="2"/>
</dbReference>
<dbReference type="GO" id="GO:0005524">
    <property type="term" value="F:ATP binding"/>
    <property type="evidence" value="ECO:0007669"/>
    <property type="project" value="UniProtKB-KW"/>
</dbReference>
<dbReference type="SMART" id="SM00382">
    <property type="entry name" value="AAA"/>
    <property type="match status" value="2"/>
</dbReference>
<comment type="similarity">
    <text evidence="2">Belongs to the AAA ATPase family.</text>
</comment>
<dbReference type="InterPro" id="IPR003593">
    <property type="entry name" value="AAA+_ATPase"/>
</dbReference>
<feature type="domain" description="AAA+ ATPase" evidence="10">
    <location>
        <begin position="599"/>
        <end position="762"/>
    </location>
</feature>
<dbReference type="GO" id="GO:0016558">
    <property type="term" value="P:protein import into peroxisome matrix"/>
    <property type="evidence" value="ECO:0007669"/>
    <property type="project" value="TreeGrafter"/>
</dbReference>
<feature type="compositionally biased region" description="Low complexity" evidence="9">
    <location>
        <begin position="213"/>
        <end position="224"/>
    </location>
</feature>
<dbReference type="Pfam" id="PF09262">
    <property type="entry name" value="PEX-1N"/>
    <property type="match status" value="1"/>
</dbReference>
<dbReference type="EMBL" id="LSYV01000003">
    <property type="protein sequence ID" value="KXZ55626.1"/>
    <property type="molecule type" value="Genomic_DNA"/>
</dbReference>
<dbReference type="InterPro" id="IPR015342">
    <property type="entry name" value="PEX1-N_C-lobe"/>
</dbReference>
<dbReference type="InterPro" id="IPR029067">
    <property type="entry name" value="CDC48_domain_2-like_sf"/>
</dbReference>
<keyword evidence="4" id="KW-0378">Hydrolase</keyword>
<keyword evidence="5" id="KW-0067">ATP-binding</keyword>
<keyword evidence="12" id="KW-1185">Reference proteome</keyword>
<dbReference type="GO" id="GO:0005829">
    <property type="term" value="C:cytosol"/>
    <property type="evidence" value="ECO:0007669"/>
    <property type="project" value="TreeGrafter"/>
</dbReference>
<comment type="subcellular location">
    <subcellularLocation>
        <location evidence="1">Membrane</location>
    </subcellularLocation>
</comment>
<dbReference type="Proteomes" id="UP000075714">
    <property type="component" value="Unassembled WGS sequence"/>
</dbReference>
<evidence type="ECO:0000256" key="9">
    <source>
        <dbReference type="SAM" id="MobiDB-lite"/>
    </source>
</evidence>
<feature type="compositionally biased region" description="Low complexity" evidence="9">
    <location>
        <begin position="1181"/>
        <end position="1190"/>
    </location>
</feature>
<accession>A0A150H0C7</accession>
<evidence type="ECO:0000256" key="1">
    <source>
        <dbReference type="ARBA" id="ARBA00004370"/>
    </source>
</evidence>
<dbReference type="FunFam" id="3.40.50.300:FF:000149">
    <property type="entry name" value="Nuclear valosin-containing protein-like"/>
    <property type="match status" value="1"/>
</dbReference>